<dbReference type="SUPFAM" id="SSF53098">
    <property type="entry name" value="Ribonuclease H-like"/>
    <property type="match status" value="1"/>
</dbReference>
<proteinExistence type="predicted"/>
<accession>A0A9P7E054</accession>
<reference evidence="1" key="1">
    <citation type="journal article" date="2020" name="New Phytol.">
        <title>Comparative genomics reveals dynamic genome evolution in host specialist ectomycorrhizal fungi.</title>
        <authorList>
            <person name="Lofgren L.A."/>
            <person name="Nguyen N.H."/>
            <person name="Vilgalys R."/>
            <person name="Ruytinx J."/>
            <person name="Liao H.L."/>
            <person name="Branco S."/>
            <person name="Kuo A."/>
            <person name="LaButti K."/>
            <person name="Lipzen A."/>
            <person name="Andreopoulos W."/>
            <person name="Pangilinan J."/>
            <person name="Riley R."/>
            <person name="Hundley H."/>
            <person name="Na H."/>
            <person name="Barry K."/>
            <person name="Grigoriev I.V."/>
            <person name="Stajich J.E."/>
            <person name="Kennedy P.G."/>
        </authorList>
    </citation>
    <scope>NUCLEOTIDE SEQUENCE</scope>
    <source>
        <strain evidence="1">MN1</strain>
    </source>
</reference>
<dbReference type="Proteomes" id="UP000807769">
    <property type="component" value="Unassembled WGS sequence"/>
</dbReference>
<sequence>MDAVKCSNCPQETRREALQHLMKKPAGGKVALIVAVTSGDDEGSNASSSSLLVVESGAVAPVRKRKKTTLDGFMDHPLNDDQKARTDIKLLQFFIHANIPFYAGGDFYFHQFLNEIWPSYTTPTRYVLSHSLLNSEAARVKLEEVDRLKGRRLLTLLLDGWEDKLRRSLYGSLAAEVKQHPIILALEDMMGVRGTVDNLMAMLEKAMKAMEIGDGKKIVAATTNNPTVMQSFRQKFQTKFYWVLTFACFLHSMNTLLGPEAQRRVNGQTPVAADVIKTVIHTPNYWNYLDQMVRTTKFIVNTIGNIENRDCNLAECMLELICCAHKMSTLQLDDGDDSTFFTHAKSVFNCRFHSINTKYHTLALFLHPMCHKLAVTQAASGCPFEFMVKVALEVALQWKWSKAKADVLVMDLKAYNLCHSPFARGQADGLAWWENLPINSEMHPLKAFAIIILSIVPHTAEVERLFLDLGIDTDVAKQLETDFAFVPPLAAVSGDTNCNLEGPESISLDDIDAEFAWLEDIRKAEKMIDTEFLSDWDVDGREVLEGNAFDFAELQCVDEGLVPAAVEDEIMVTDHDVNEDGTWNIDSMLLSSGLTSM</sequence>
<evidence type="ECO:0008006" key="3">
    <source>
        <dbReference type="Google" id="ProtNLM"/>
    </source>
</evidence>
<evidence type="ECO:0000313" key="1">
    <source>
        <dbReference type="EMBL" id="KAG1807686.1"/>
    </source>
</evidence>
<dbReference type="GeneID" id="64627428"/>
<dbReference type="RefSeq" id="XP_041188220.1">
    <property type="nucleotide sequence ID" value="XM_041333411.1"/>
</dbReference>
<protein>
    <recommendedName>
        <fullName evidence="3">DUF659 domain-containing protein</fullName>
    </recommendedName>
</protein>
<dbReference type="AlphaFoldDB" id="A0A9P7E054"/>
<comment type="caution">
    <text evidence="1">The sequence shown here is derived from an EMBL/GenBank/DDBJ whole genome shotgun (WGS) entry which is preliminary data.</text>
</comment>
<gene>
    <name evidence="1" type="ORF">BJ212DRAFT_1303393</name>
</gene>
<name>A0A9P7E054_9AGAM</name>
<dbReference type="EMBL" id="JABBWG010000042">
    <property type="protein sequence ID" value="KAG1807686.1"/>
    <property type="molecule type" value="Genomic_DNA"/>
</dbReference>
<keyword evidence="2" id="KW-1185">Reference proteome</keyword>
<dbReference type="InterPro" id="IPR012337">
    <property type="entry name" value="RNaseH-like_sf"/>
</dbReference>
<dbReference type="OrthoDB" id="3226942at2759"/>
<organism evidence="1 2">
    <name type="scientific">Suillus subaureus</name>
    <dbReference type="NCBI Taxonomy" id="48587"/>
    <lineage>
        <taxon>Eukaryota</taxon>
        <taxon>Fungi</taxon>
        <taxon>Dikarya</taxon>
        <taxon>Basidiomycota</taxon>
        <taxon>Agaricomycotina</taxon>
        <taxon>Agaricomycetes</taxon>
        <taxon>Agaricomycetidae</taxon>
        <taxon>Boletales</taxon>
        <taxon>Suillineae</taxon>
        <taxon>Suillaceae</taxon>
        <taxon>Suillus</taxon>
    </lineage>
</organism>
<evidence type="ECO:0000313" key="2">
    <source>
        <dbReference type="Proteomes" id="UP000807769"/>
    </source>
</evidence>